<dbReference type="EMBL" id="PYYB01000001">
    <property type="protein sequence ID" value="PTL60641.1"/>
    <property type="molecule type" value="Genomic_DNA"/>
</dbReference>
<dbReference type="NCBIfam" id="TIGR02138">
    <property type="entry name" value="phosphate_pstC"/>
    <property type="match status" value="1"/>
</dbReference>
<dbReference type="GO" id="GO:0005886">
    <property type="term" value="C:plasma membrane"/>
    <property type="evidence" value="ECO:0007669"/>
    <property type="project" value="UniProtKB-SubCell"/>
</dbReference>
<feature type="transmembrane region" description="Helical" evidence="5">
    <location>
        <begin position="284"/>
        <end position="306"/>
    </location>
</feature>
<dbReference type="InterPro" id="IPR035906">
    <property type="entry name" value="MetI-like_sf"/>
</dbReference>
<evidence type="ECO:0000256" key="5">
    <source>
        <dbReference type="RuleBase" id="RU363032"/>
    </source>
</evidence>
<comment type="similarity">
    <text evidence="6">Belongs to the binding-protein-dependent transport system permease family. CysTW subfamily.</text>
</comment>
<dbReference type="CDD" id="cd06261">
    <property type="entry name" value="TM_PBP2"/>
    <property type="match status" value="1"/>
</dbReference>
<dbReference type="InterPro" id="IPR011864">
    <property type="entry name" value="Phosphate_PstC"/>
</dbReference>
<evidence type="ECO:0000256" key="4">
    <source>
        <dbReference type="ARBA" id="ARBA00023136"/>
    </source>
</evidence>
<evidence type="ECO:0000256" key="6">
    <source>
        <dbReference type="RuleBase" id="RU363054"/>
    </source>
</evidence>
<keyword evidence="6" id="KW-0592">Phosphate transport</keyword>
<dbReference type="GO" id="GO:0005315">
    <property type="term" value="F:phosphate transmembrane transporter activity"/>
    <property type="evidence" value="ECO:0007669"/>
    <property type="project" value="InterPro"/>
</dbReference>
<protein>
    <recommendedName>
        <fullName evidence="6">Phosphate transport system permease protein</fullName>
    </recommendedName>
</protein>
<reference evidence="8 9" key="1">
    <citation type="submission" date="2018-03" db="EMBL/GenBank/DDBJ databases">
        <title>Aquarubrobacter algicola gen. nov., sp. nov., a novel actinobacterium isolated from shallow eutrophic lake during the end of cyanobacterial harmful algal blooms.</title>
        <authorList>
            <person name="Chun S.J."/>
        </authorList>
    </citation>
    <scope>NUCLEOTIDE SEQUENCE [LARGE SCALE GENOMIC DNA]</scope>
    <source>
        <strain evidence="8 9">Seoho-28</strain>
    </source>
</reference>
<feature type="transmembrane region" description="Helical" evidence="5">
    <location>
        <begin position="219"/>
        <end position="240"/>
    </location>
</feature>
<dbReference type="PANTHER" id="PTHR42727:SF1">
    <property type="entry name" value="PHOSPHATE TRANSPORT SYSTEM PERMEASE"/>
    <property type="match status" value="1"/>
</dbReference>
<feature type="domain" description="ABC transmembrane type-1" evidence="7">
    <location>
        <begin position="93"/>
        <end position="307"/>
    </location>
</feature>
<sequence>MASGPEVVGRPGATSISLVRQRTPRSVGEQGIKLLLAGAAGLSILITVLILAALVRETISFFGEVPVGDYLFGTDWNPLAGGESQSFGVLPLLWSTLYLTGIALTVAIPLGLGVAVYLAEYASPRIRKIFKPVIELLAGIPTVVFGFFALQYFTKTFLQGWLGLDVNIFNGLSAGIVLGFLVLPTIASVSEDALSAVPASLREGAAGLGASKRQTTMKVVFPAALSGVVAGLVLGASRAIGETVIILLAAGNAPNLSLDLTISHQNMAAFIANTARSDVAAGSIGYSTLFAVGMTLFVICFTLNLLAIRFVRKYRQVYE</sequence>
<keyword evidence="2 5" id="KW-0812">Transmembrane</keyword>
<dbReference type="InterPro" id="IPR000515">
    <property type="entry name" value="MetI-like"/>
</dbReference>
<dbReference type="AlphaFoldDB" id="A0A2T4UN51"/>
<feature type="transmembrane region" description="Helical" evidence="5">
    <location>
        <begin position="97"/>
        <end position="121"/>
    </location>
</feature>
<feature type="transmembrane region" description="Helical" evidence="5">
    <location>
        <begin position="34"/>
        <end position="55"/>
    </location>
</feature>
<evidence type="ECO:0000313" key="8">
    <source>
        <dbReference type="EMBL" id="PTL60641.1"/>
    </source>
</evidence>
<evidence type="ECO:0000313" key="9">
    <source>
        <dbReference type="Proteomes" id="UP000240739"/>
    </source>
</evidence>
<feature type="transmembrane region" description="Helical" evidence="5">
    <location>
        <begin position="166"/>
        <end position="186"/>
    </location>
</feature>
<evidence type="ECO:0000256" key="3">
    <source>
        <dbReference type="ARBA" id="ARBA00022989"/>
    </source>
</evidence>
<dbReference type="PANTHER" id="PTHR42727">
    <property type="entry name" value="PHOSPHATE TRANSPORT SYSTEM PERMEASE PROTEIN"/>
    <property type="match status" value="1"/>
</dbReference>
<keyword evidence="4 5" id="KW-0472">Membrane</keyword>
<dbReference type="Gene3D" id="1.10.3720.10">
    <property type="entry name" value="MetI-like"/>
    <property type="match status" value="1"/>
</dbReference>
<proteinExistence type="inferred from homology"/>
<keyword evidence="6" id="KW-1003">Cell membrane</keyword>
<dbReference type="PROSITE" id="PS50928">
    <property type="entry name" value="ABC_TM1"/>
    <property type="match status" value="1"/>
</dbReference>
<comment type="caution">
    <text evidence="8">The sequence shown here is derived from an EMBL/GenBank/DDBJ whole genome shotgun (WGS) entry which is preliminary data.</text>
</comment>
<evidence type="ECO:0000256" key="2">
    <source>
        <dbReference type="ARBA" id="ARBA00022692"/>
    </source>
</evidence>
<dbReference type="SUPFAM" id="SSF161098">
    <property type="entry name" value="MetI-like"/>
    <property type="match status" value="1"/>
</dbReference>
<accession>A0A2T4UN51</accession>
<evidence type="ECO:0000256" key="1">
    <source>
        <dbReference type="ARBA" id="ARBA00004141"/>
    </source>
</evidence>
<dbReference type="Proteomes" id="UP000240739">
    <property type="component" value="Unassembled WGS sequence"/>
</dbReference>
<keyword evidence="3 5" id="KW-1133">Transmembrane helix</keyword>
<comment type="subcellular location">
    <subcellularLocation>
        <location evidence="5">Cell membrane</location>
        <topology evidence="5">Multi-pass membrane protein</topology>
    </subcellularLocation>
    <subcellularLocation>
        <location evidence="1">Membrane</location>
        <topology evidence="1">Multi-pass membrane protein</topology>
    </subcellularLocation>
</comment>
<gene>
    <name evidence="8" type="primary">pstC</name>
    <name evidence="8" type="ORF">C7Y72_13865</name>
</gene>
<dbReference type="RefSeq" id="WP_107569468.1">
    <property type="nucleotide sequence ID" value="NZ_PYYB01000001.1"/>
</dbReference>
<comment type="function">
    <text evidence="6">Part of the binding-protein-dependent transport system for phosphate; probably responsible for the translocation of the substrate across the membrane.</text>
</comment>
<evidence type="ECO:0000259" key="7">
    <source>
        <dbReference type="PROSITE" id="PS50928"/>
    </source>
</evidence>
<dbReference type="Pfam" id="PF00528">
    <property type="entry name" value="BPD_transp_1"/>
    <property type="match status" value="1"/>
</dbReference>
<organism evidence="8 9">
    <name type="scientific">Paraconexibacter algicola</name>
    <dbReference type="NCBI Taxonomy" id="2133960"/>
    <lineage>
        <taxon>Bacteria</taxon>
        <taxon>Bacillati</taxon>
        <taxon>Actinomycetota</taxon>
        <taxon>Thermoleophilia</taxon>
        <taxon>Solirubrobacterales</taxon>
        <taxon>Paraconexibacteraceae</taxon>
        <taxon>Paraconexibacter</taxon>
    </lineage>
</organism>
<feature type="transmembrane region" description="Helical" evidence="5">
    <location>
        <begin position="133"/>
        <end position="154"/>
    </location>
</feature>
<keyword evidence="5" id="KW-0813">Transport</keyword>
<dbReference type="OrthoDB" id="9775069at2"/>
<name>A0A2T4UN51_9ACTN</name>
<dbReference type="GO" id="GO:0006817">
    <property type="term" value="P:phosphate ion transport"/>
    <property type="evidence" value="ECO:0007669"/>
    <property type="project" value="UniProtKB-KW"/>
</dbReference>
<keyword evidence="9" id="KW-1185">Reference proteome</keyword>